<dbReference type="GO" id="GO:0033819">
    <property type="term" value="F:lipoyl(octanoyl) transferase activity"/>
    <property type="evidence" value="ECO:0007669"/>
    <property type="project" value="UniProtKB-EC"/>
</dbReference>
<organism evidence="7 8">
    <name type="scientific">Austropuccinia psidii MF-1</name>
    <dbReference type="NCBI Taxonomy" id="1389203"/>
    <lineage>
        <taxon>Eukaryota</taxon>
        <taxon>Fungi</taxon>
        <taxon>Dikarya</taxon>
        <taxon>Basidiomycota</taxon>
        <taxon>Pucciniomycotina</taxon>
        <taxon>Pucciniomycetes</taxon>
        <taxon>Pucciniales</taxon>
        <taxon>Sphaerophragmiaceae</taxon>
        <taxon>Austropuccinia</taxon>
    </lineage>
</organism>
<protein>
    <recommendedName>
        <fullName evidence="3">lipoyl(octanoyl) transferase</fullName>
        <ecNumber evidence="3">2.3.1.181</ecNumber>
    </recommendedName>
</protein>
<evidence type="ECO:0000313" key="8">
    <source>
        <dbReference type="Proteomes" id="UP000765509"/>
    </source>
</evidence>
<evidence type="ECO:0000256" key="1">
    <source>
        <dbReference type="ARBA" id="ARBA00004821"/>
    </source>
</evidence>
<evidence type="ECO:0000256" key="2">
    <source>
        <dbReference type="ARBA" id="ARBA00007907"/>
    </source>
</evidence>
<comment type="similarity">
    <text evidence="2">Belongs to the LipB family.</text>
</comment>
<dbReference type="SUPFAM" id="SSF55681">
    <property type="entry name" value="Class II aaRS and biotin synthetases"/>
    <property type="match status" value="1"/>
</dbReference>
<keyword evidence="4" id="KW-0808">Transferase</keyword>
<comment type="pathway">
    <text evidence="1">Protein modification; protein lipoylation via endogenous pathway; protein N(6)-(lipoyl)lysine from octanoyl-[acyl-carrier-protein]: step 1/2.</text>
</comment>
<dbReference type="InterPro" id="IPR045864">
    <property type="entry name" value="aa-tRNA-synth_II/BPL/LPL"/>
</dbReference>
<dbReference type="InterPro" id="IPR004143">
    <property type="entry name" value="BPL_LPL_catalytic"/>
</dbReference>
<dbReference type="Gene3D" id="3.30.930.10">
    <property type="entry name" value="Bira Bifunctional Protein, Domain 2"/>
    <property type="match status" value="1"/>
</dbReference>
<dbReference type="AlphaFoldDB" id="A0A9Q3CTR3"/>
<reference evidence="7" key="1">
    <citation type="submission" date="2021-03" db="EMBL/GenBank/DDBJ databases">
        <title>Draft genome sequence of rust myrtle Austropuccinia psidii MF-1, a brazilian biotype.</title>
        <authorList>
            <person name="Quecine M.C."/>
            <person name="Pachon D.M.R."/>
            <person name="Bonatelli M.L."/>
            <person name="Correr F.H."/>
            <person name="Franceschini L.M."/>
            <person name="Leite T.F."/>
            <person name="Margarido G.R.A."/>
            <person name="Almeida C.A."/>
            <person name="Ferrarezi J.A."/>
            <person name="Labate C.A."/>
        </authorList>
    </citation>
    <scope>NUCLEOTIDE SEQUENCE</scope>
    <source>
        <strain evidence="7">MF-1</strain>
    </source>
</reference>
<feature type="domain" description="BPL/LPL catalytic" evidence="6">
    <location>
        <begin position="50"/>
        <end position="248"/>
    </location>
</feature>
<dbReference type="PANTHER" id="PTHR10993">
    <property type="entry name" value="OCTANOYLTRANSFERASE"/>
    <property type="match status" value="1"/>
</dbReference>
<dbReference type="OrthoDB" id="19908at2759"/>
<comment type="caution">
    <text evidence="7">The sequence shown here is derived from an EMBL/GenBank/DDBJ whole genome shotgun (WGS) entry which is preliminary data.</text>
</comment>
<dbReference type="NCBIfam" id="TIGR00214">
    <property type="entry name" value="lipB"/>
    <property type="match status" value="1"/>
</dbReference>
<dbReference type="GO" id="GO:0009249">
    <property type="term" value="P:protein lipoylation"/>
    <property type="evidence" value="ECO:0007669"/>
    <property type="project" value="InterPro"/>
</dbReference>
<proteinExistence type="inferred from homology"/>
<dbReference type="InterPro" id="IPR020605">
    <property type="entry name" value="Octanoyltransferase_CS"/>
</dbReference>
<dbReference type="Proteomes" id="UP000765509">
    <property type="component" value="Unassembled WGS sequence"/>
</dbReference>
<evidence type="ECO:0000256" key="5">
    <source>
        <dbReference type="ARBA" id="ARBA00023315"/>
    </source>
</evidence>
<dbReference type="PANTHER" id="PTHR10993:SF7">
    <property type="entry name" value="LIPOYLTRANSFERASE 2, MITOCHONDRIAL-RELATED"/>
    <property type="match status" value="1"/>
</dbReference>
<name>A0A9Q3CTR3_9BASI</name>
<sequence>MILKNTQLIRPITSASSETPIIWKYISSHVPYQPALEFQNALVRHKIDHPNSPDWLILLQHKPVYTFGRRQADTFEIEAERNRVKSIFPQADFISTLRGGQTTFHGPGQLVGYPILNIGRMNLSTRMYVDLLLNFLQTILLHPCLPSPIETLDSRLNPKIPVGTFVGSEKSKIASIGVQIRRRISSHGFALNVERKCEIGFSHILACGLQGTRLISIESELGPKAQVKVEDLVKPTAEVFGKLIRRNIKELNQDCEELDSVGYGMVKQFASFYS</sequence>
<gene>
    <name evidence="7" type="ORF">O181_029000</name>
</gene>
<evidence type="ECO:0000256" key="3">
    <source>
        <dbReference type="ARBA" id="ARBA00012334"/>
    </source>
</evidence>
<dbReference type="PROSITE" id="PS01313">
    <property type="entry name" value="LIPB"/>
    <property type="match status" value="1"/>
</dbReference>
<dbReference type="EMBL" id="AVOT02010003">
    <property type="protein sequence ID" value="MBW0489285.1"/>
    <property type="molecule type" value="Genomic_DNA"/>
</dbReference>
<accession>A0A9Q3CTR3</accession>
<evidence type="ECO:0000259" key="6">
    <source>
        <dbReference type="PROSITE" id="PS51733"/>
    </source>
</evidence>
<evidence type="ECO:0000313" key="7">
    <source>
        <dbReference type="EMBL" id="MBW0489285.1"/>
    </source>
</evidence>
<dbReference type="InterPro" id="IPR000544">
    <property type="entry name" value="Octanoyltransferase"/>
</dbReference>
<evidence type="ECO:0000256" key="4">
    <source>
        <dbReference type="ARBA" id="ARBA00022679"/>
    </source>
</evidence>
<keyword evidence="8" id="KW-1185">Reference proteome</keyword>
<dbReference type="PROSITE" id="PS51733">
    <property type="entry name" value="BPL_LPL_CATALYTIC"/>
    <property type="match status" value="1"/>
</dbReference>
<dbReference type="EC" id="2.3.1.181" evidence="3"/>
<keyword evidence="5" id="KW-0012">Acyltransferase</keyword>
<dbReference type="Pfam" id="PF21948">
    <property type="entry name" value="LplA-B_cat"/>
    <property type="match status" value="1"/>
</dbReference>